<keyword evidence="4 6" id="KW-0235">DNA replication</keyword>
<feature type="compositionally biased region" description="Low complexity" evidence="7">
    <location>
        <begin position="307"/>
        <end position="317"/>
    </location>
</feature>
<name>A0A1E3I956_9TREE</name>
<keyword evidence="5 6" id="KW-0539">Nucleus</keyword>
<dbReference type="GO" id="GO:1902977">
    <property type="term" value="P:mitotic DNA replication preinitiation complex assembly"/>
    <property type="evidence" value="ECO:0007669"/>
    <property type="project" value="TreeGrafter"/>
</dbReference>
<dbReference type="CDD" id="cd22289">
    <property type="entry name" value="RecQL4_SLD2_NTD"/>
    <property type="match status" value="1"/>
</dbReference>
<dbReference type="GO" id="GO:0006270">
    <property type="term" value="P:DNA replication initiation"/>
    <property type="evidence" value="ECO:0007669"/>
    <property type="project" value="UniProtKB-UniRule"/>
</dbReference>
<evidence type="ECO:0000256" key="3">
    <source>
        <dbReference type="ARBA" id="ARBA00018363"/>
    </source>
</evidence>
<dbReference type="VEuPathDB" id="FungiDB:L203_05112"/>
<evidence type="ECO:0000313" key="9">
    <source>
        <dbReference type="Proteomes" id="UP000094043"/>
    </source>
</evidence>
<keyword evidence="6" id="KW-0131">Cell cycle</keyword>
<reference evidence="8" key="2">
    <citation type="journal article" date="2022" name="Elife">
        <title>Obligate sexual reproduction of a homothallic fungus closely related to the Cryptococcus pathogenic species complex.</title>
        <authorList>
            <person name="Passer A.R."/>
            <person name="Clancey S.A."/>
            <person name="Shea T."/>
            <person name="David-Palma M."/>
            <person name="Averette A.F."/>
            <person name="Boekhout T."/>
            <person name="Porcel B.M."/>
            <person name="Nowrousian M."/>
            <person name="Cuomo C.A."/>
            <person name="Sun S."/>
            <person name="Heitman J."/>
            <person name="Coelho M.A."/>
        </authorList>
    </citation>
    <scope>NUCLEOTIDE SEQUENCE</scope>
    <source>
        <strain evidence="8">CBS 7841</strain>
    </source>
</reference>
<dbReference type="GO" id="GO:0031261">
    <property type="term" value="C:DNA replication preinitiation complex"/>
    <property type="evidence" value="ECO:0007669"/>
    <property type="project" value="TreeGrafter"/>
</dbReference>
<feature type="compositionally biased region" description="Polar residues" evidence="7">
    <location>
        <begin position="83"/>
        <end position="99"/>
    </location>
</feature>
<dbReference type="RefSeq" id="XP_066066463.1">
    <property type="nucleotide sequence ID" value="XM_066210366.1"/>
</dbReference>
<reference evidence="8" key="1">
    <citation type="submission" date="2016-06" db="EMBL/GenBank/DDBJ databases">
        <authorList>
            <person name="Cuomo C."/>
            <person name="Litvintseva A."/>
            <person name="Heitman J."/>
            <person name="Chen Y."/>
            <person name="Sun S."/>
            <person name="Springer D."/>
            <person name="Dromer F."/>
            <person name="Young S."/>
            <person name="Zeng Q."/>
            <person name="Chapman S."/>
            <person name="Gujja S."/>
            <person name="Saif S."/>
            <person name="Birren B."/>
        </authorList>
    </citation>
    <scope>NUCLEOTIDE SEQUENCE</scope>
    <source>
        <strain evidence="8">CBS 7841</strain>
    </source>
</reference>
<dbReference type="PANTHER" id="PTHR28124:SF1">
    <property type="entry name" value="DNA REPLICATION REGULATOR SLD2"/>
    <property type="match status" value="1"/>
</dbReference>
<sequence length="698" mass="77591">MDAASLSQVKSTVKAWERAFKVKHNRNPTKEDIKDDSSDIAQQYALYRRLSKTQHVQQQPRATPRIVPTHNYPITPTPPSRKNLGSSRSNQDPQSSKSVEGSEIRKRKASPPPSRPAESTARALFTTPKKNAYAGPIIDPNPINPFNIFSPNKFGKGKSKDPQEASPFIVPSGTGPARDVKRSEDQTSPFIHANSPRKLKEVLAANSYHRNLAGYSPQSEGKSVQDTDSGKMESTTGRIGNGITPRTRARKRLRGEPVEDTPVKERPARRRREQGPVRTINLSQPESGEKVLLSEEATLLNDENRSGGLQHQGLDGQLENDDANDGRHDVENEDDGLGPSPWKPHQGGFTPLFNDLSRPSFLGNLPSSQNSIQSNPNQVHDAIKQVEIDETKSQKRNRQNSITNQPAIMGFFEKLNKAKEKERKKEEEIAQSQMQSQQEREQILQEKGKGEVGNDSSIPILTASTTSRDKPLVPSPLFSLGAGMIAEKDEQMDVEGRTKRSRNKQKDKILFLGDGASDDNETVIVVPTRRVLRAGTGTNGQREDSEEPDETGLERWNDIACEAQSQYSHCLEGEEEDDQIIVTTSNSSDHIPISFTVLSLTSPQHAHSKFSQQQLERLRYRAIFNPHDRKRLEALKRGQDTHVTGEGVIKTDGQQAAIDEVLEDAGEGMSLGLGRGDDDWESDDEGWKRTEEGLDDGW</sequence>
<evidence type="ECO:0000256" key="5">
    <source>
        <dbReference type="ARBA" id="ARBA00023242"/>
    </source>
</evidence>
<feature type="compositionally biased region" description="Basic and acidic residues" evidence="7">
    <location>
        <begin position="438"/>
        <end position="452"/>
    </location>
</feature>
<feature type="compositionally biased region" description="Low complexity" evidence="7">
    <location>
        <begin position="136"/>
        <end position="152"/>
    </location>
</feature>
<evidence type="ECO:0000256" key="7">
    <source>
        <dbReference type="SAM" id="MobiDB-lite"/>
    </source>
</evidence>
<dbReference type="EMBL" id="CP143784">
    <property type="protein sequence ID" value="WVN85763.1"/>
    <property type="molecule type" value="Genomic_DNA"/>
</dbReference>
<evidence type="ECO:0000256" key="1">
    <source>
        <dbReference type="ARBA" id="ARBA00004123"/>
    </source>
</evidence>
<dbReference type="OrthoDB" id="8775810at2759"/>
<gene>
    <name evidence="8" type="ORF">L203_100914</name>
</gene>
<comment type="function">
    <text evidence="6">Has a role in the initiation of DNA replication. Required at S-phase checkpoint.</text>
</comment>
<feature type="region of interest" description="Disordered" evidence="7">
    <location>
        <begin position="44"/>
        <end position="375"/>
    </location>
</feature>
<feature type="compositionally biased region" description="Low complexity" evidence="7">
    <location>
        <begin position="364"/>
        <end position="375"/>
    </location>
</feature>
<feature type="region of interest" description="Disordered" evidence="7">
    <location>
        <begin position="388"/>
        <end position="407"/>
    </location>
</feature>
<dbReference type="GO" id="GO:0003697">
    <property type="term" value="F:single-stranded DNA binding"/>
    <property type="evidence" value="ECO:0007669"/>
    <property type="project" value="TreeGrafter"/>
</dbReference>
<protein>
    <recommendedName>
        <fullName evidence="3 6">DNA replication regulator SLD2</fullName>
    </recommendedName>
</protein>
<evidence type="ECO:0000256" key="2">
    <source>
        <dbReference type="ARBA" id="ARBA00007276"/>
    </source>
</evidence>
<dbReference type="GeneID" id="91085128"/>
<dbReference type="GO" id="GO:0003688">
    <property type="term" value="F:DNA replication origin binding"/>
    <property type="evidence" value="ECO:0007669"/>
    <property type="project" value="TreeGrafter"/>
</dbReference>
<keyword evidence="9" id="KW-1185">Reference proteome</keyword>
<evidence type="ECO:0000313" key="8">
    <source>
        <dbReference type="EMBL" id="WVN85763.1"/>
    </source>
</evidence>
<feature type="region of interest" description="Disordered" evidence="7">
    <location>
        <begin position="664"/>
        <end position="698"/>
    </location>
</feature>
<organism evidence="8 9">
    <name type="scientific">Cryptococcus depauperatus CBS 7841</name>
    <dbReference type="NCBI Taxonomy" id="1295531"/>
    <lineage>
        <taxon>Eukaryota</taxon>
        <taxon>Fungi</taxon>
        <taxon>Dikarya</taxon>
        <taxon>Basidiomycota</taxon>
        <taxon>Agaricomycotina</taxon>
        <taxon>Tremellomycetes</taxon>
        <taxon>Tremellales</taxon>
        <taxon>Cryptococcaceae</taxon>
        <taxon>Cryptococcus</taxon>
    </lineage>
</organism>
<feature type="compositionally biased region" description="Basic and acidic residues" evidence="7">
    <location>
        <begin position="418"/>
        <end position="428"/>
    </location>
</feature>
<feature type="region of interest" description="Disordered" evidence="7">
    <location>
        <begin position="418"/>
        <end position="461"/>
    </location>
</feature>
<dbReference type="Gene3D" id="1.10.10.1460">
    <property type="match status" value="1"/>
</dbReference>
<dbReference type="PANTHER" id="PTHR28124">
    <property type="entry name" value="DNA REPLICATION REGULATOR SLD2"/>
    <property type="match status" value="1"/>
</dbReference>
<dbReference type="FunFam" id="1.10.10.1460:FF:000001">
    <property type="entry name" value="DNA replication regulator Sld2"/>
    <property type="match status" value="1"/>
</dbReference>
<dbReference type="KEGG" id="cdep:91085128"/>
<proteinExistence type="inferred from homology"/>
<dbReference type="AlphaFoldDB" id="A0A1E3I956"/>
<dbReference type="InterPro" id="IPR040203">
    <property type="entry name" value="Sld2"/>
</dbReference>
<comment type="similarity">
    <text evidence="2 6">Belongs to the SLD2 family.</text>
</comment>
<dbReference type="Proteomes" id="UP000094043">
    <property type="component" value="Chromosome 1"/>
</dbReference>
<accession>A0A1E3I956</accession>
<comment type="subcellular location">
    <subcellularLocation>
        <location evidence="1 6">Nucleus</location>
    </subcellularLocation>
</comment>
<evidence type="ECO:0000256" key="6">
    <source>
        <dbReference type="RuleBase" id="RU367067"/>
    </source>
</evidence>
<evidence type="ECO:0000256" key="4">
    <source>
        <dbReference type="ARBA" id="ARBA00022705"/>
    </source>
</evidence>
<feature type="compositionally biased region" description="Basic and acidic residues" evidence="7">
    <location>
        <begin position="254"/>
        <end position="266"/>
    </location>
</feature>
<reference evidence="8" key="3">
    <citation type="submission" date="2024-01" db="EMBL/GenBank/DDBJ databases">
        <authorList>
            <person name="Coelho M.A."/>
            <person name="David-Palma M."/>
            <person name="Shea T."/>
            <person name="Sun S."/>
            <person name="Cuomo C.A."/>
            <person name="Heitman J."/>
        </authorList>
    </citation>
    <scope>NUCLEOTIDE SEQUENCE</scope>
    <source>
        <strain evidence="8">CBS 7841</strain>
    </source>
</reference>
<dbReference type="GO" id="GO:0000727">
    <property type="term" value="P:double-strand break repair via break-induced replication"/>
    <property type="evidence" value="ECO:0007669"/>
    <property type="project" value="TreeGrafter"/>
</dbReference>